<proteinExistence type="predicted"/>
<dbReference type="AlphaFoldDB" id="A0AAD5MGC2"/>
<organism evidence="1 2">
    <name type="scientific">Parelaphostrongylus tenuis</name>
    <name type="common">Meningeal worm</name>
    <dbReference type="NCBI Taxonomy" id="148309"/>
    <lineage>
        <taxon>Eukaryota</taxon>
        <taxon>Metazoa</taxon>
        <taxon>Ecdysozoa</taxon>
        <taxon>Nematoda</taxon>
        <taxon>Chromadorea</taxon>
        <taxon>Rhabditida</taxon>
        <taxon>Rhabditina</taxon>
        <taxon>Rhabditomorpha</taxon>
        <taxon>Strongyloidea</taxon>
        <taxon>Metastrongylidae</taxon>
        <taxon>Parelaphostrongylus</taxon>
    </lineage>
</organism>
<evidence type="ECO:0000313" key="1">
    <source>
        <dbReference type="EMBL" id="KAJ1347146.1"/>
    </source>
</evidence>
<protein>
    <submittedName>
        <fullName evidence="1">Uncharacterized protein</fullName>
    </submittedName>
</protein>
<keyword evidence="2" id="KW-1185">Reference proteome</keyword>
<dbReference type="Proteomes" id="UP001196413">
    <property type="component" value="Unassembled WGS sequence"/>
</dbReference>
<sequence>MFHSQFAWGPFGLQALFAGLLENVPNRHWITINLVGQYPANHRWIFYISIGDFSAINFS</sequence>
<evidence type="ECO:0000313" key="2">
    <source>
        <dbReference type="Proteomes" id="UP001196413"/>
    </source>
</evidence>
<reference evidence="1" key="1">
    <citation type="submission" date="2021-06" db="EMBL/GenBank/DDBJ databases">
        <title>Parelaphostrongylus tenuis whole genome reference sequence.</title>
        <authorList>
            <person name="Garwood T.J."/>
            <person name="Larsen P.A."/>
            <person name="Fountain-Jones N.M."/>
            <person name="Garbe J.R."/>
            <person name="Macchietto M.G."/>
            <person name="Kania S.A."/>
            <person name="Gerhold R.W."/>
            <person name="Richards J.E."/>
            <person name="Wolf T.M."/>
        </authorList>
    </citation>
    <scope>NUCLEOTIDE SEQUENCE</scope>
    <source>
        <strain evidence="1">MNPRO001-30</strain>
        <tissue evidence="1">Meninges</tissue>
    </source>
</reference>
<name>A0AAD5MGC2_PARTN</name>
<accession>A0AAD5MGC2</accession>
<dbReference type="EMBL" id="JAHQIW010000276">
    <property type="protein sequence ID" value="KAJ1347146.1"/>
    <property type="molecule type" value="Genomic_DNA"/>
</dbReference>
<gene>
    <name evidence="1" type="ORF">KIN20_002121</name>
</gene>
<comment type="caution">
    <text evidence="1">The sequence shown here is derived from an EMBL/GenBank/DDBJ whole genome shotgun (WGS) entry which is preliminary data.</text>
</comment>